<reference evidence="1" key="1">
    <citation type="submission" date="2021-05" db="EMBL/GenBank/DDBJ databases">
        <authorList>
            <person name="Pietrasiak N."/>
            <person name="Ward R."/>
            <person name="Stajich J.E."/>
            <person name="Kurbessoian T."/>
        </authorList>
    </citation>
    <scope>NUCLEOTIDE SEQUENCE</scope>
    <source>
        <strain evidence="1">HA4357-MV3</strain>
    </source>
</reference>
<comment type="caution">
    <text evidence="1">The sequence shown here is derived from an EMBL/GenBank/DDBJ whole genome shotgun (WGS) entry which is preliminary data.</text>
</comment>
<evidence type="ECO:0000313" key="2">
    <source>
        <dbReference type="Proteomes" id="UP000813215"/>
    </source>
</evidence>
<organism evidence="1 2">
    <name type="scientific">Pelatocladus maniniholoensis HA4357-MV3</name>
    <dbReference type="NCBI Taxonomy" id="1117104"/>
    <lineage>
        <taxon>Bacteria</taxon>
        <taxon>Bacillati</taxon>
        <taxon>Cyanobacteriota</taxon>
        <taxon>Cyanophyceae</taxon>
        <taxon>Nostocales</taxon>
        <taxon>Nostocaceae</taxon>
        <taxon>Pelatocladus</taxon>
    </lineage>
</organism>
<protein>
    <submittedName>
        <fullName evidence="1">Uncharacterized protein</fullName>
    </submittedName>
</protein>
<gene>
    <name evidence="1" type="ORF">KME28_00670</name>
</gene>
<dbReference type="AlphaFoldDB" id="A0A9E3H2S4"/>
<dbReference type="EMBL" id="JAHHHW010000008">
    <property type="protein sequence ID" value="MBW4430309.1"/>
    <property type="molecule type" value="Genomic_DNA"/>
</dbReference>
<dbReference type="Proteomes" id="UP000813215">
    <property type="component" value="Unassembled WGS sequence"/>
</dbReference>
<reference evidence="1" key="2">
    <citation type="journal article" date="2022" name="Microbiol. Resour. Announc.">
        <title>Metagenome Sequencing to Explore Phylogenomics of Terrestrial Cyanobacteria.</title>
        <authorList>
            <person name="Ward R.D."/>
            <person name="Stajich J.E."/>
            <person name="Johansen J.R."/>
            <person name="Huntemann M."/>
            <person name="Clum A."/>
            <person name="Foster B."/>
            <person name="Foster B."/>
            <person name="Roux S."/>
            <person name="Palaniappan K."/>
            <person name="Varghese N."/>
            <person name="Mukherjee S."/>
            <person name="Reddy T.B.K."/>
            <person name="Daum C."/>
            <person name="Copeland A."/>
            <person name="Chen I.A."/>
            <person name="Ivanova N.N."/>
            <person name="Kyrpides N.C."/>
            <person name="Shapiro N."/>
            <person name="Eloe-Fadrosh E.A."/>
            <person name="Pietrasiak N."/>
        </authorList>
    </citation>
    <scope>NUCLEOTIDE SEQUENCE</scope>
    <source>
        <strain evidence="1">HA4357-MV3</strain>
    </source>
</reference>
<sequence>MSVSKSIGNYIISQGGLVIFGNWIVSQRGLVTHLELLVLATKTRKSP</sequence>
<proteinExistence type="predicted"/>
<accession>A0A9E3H2S4</accession>
<name>A0A9E3H2S4_9NOST</name>
<evidence type="ECO:0000313" key="1">
    <source>
        <dbReference type="EMBL" id="MBW4430309.1"/>
    </source>
</evidence>